<dbReference type="RefSeq" id="WP_093561651.1">
    <property type="nucleotide sequence ID" value="NZ_FPBO01000087.1"/>
</dbReference>
<name>A0A1I7M7Y0_9BURK</name>
<dbReference type="OrthoDB" id="9966679at2"/>
<dbReference type="Proteomes" id="UP000199391">
    <property type="component" value="Unassembled WGS sequence"/>
</dbReference>
<reference evidence="2" key="1">
    <citation type="submission" date="2016-10" db="EMBL/GenBank/DDBJ databases">
        <authorList>
            <person name="Varghese N."/>
            <person name="Submissions S."/>
        </authorList>
    </citation>
    <scope>NUCLEOTIDE SEQUENCE [LARGE SCALE GENOMIC DNA]</scope>
    <source>
        <strain evidence="2">CGMCC 1.11014</strain>
    </source>
</reference>
<dbReference type="EMBL" id="FPBO01000087">
    <property type="protein sequence ID" value="SFV18038.1"/>
    <property type="molecule type" value="Genomic_DNA"/>
</dbReference>
<evidence type="ECO:0000313" key="1">
    <source>
        <dbReference type="EMBL" id="SFV18038.1"/>
    </source>
</evidence>
<accession>A0A1I7M7Y0</accession>
<gene>
    <name evidence="1" type="ORF">SAMN05216552_10875</name>
</gene>
<sequence length="111" mass="12681">MAESSQKALLTINESMFYRLLEGPGEVQVDMVMIDRYFLPFVSYRDCAEQAQRRFGLILRNGTDLLAAETADDLIRLLRDMAGMRGSLKIRRPVPPSRSFTARAWGLTLPW</sequence>
<dbReference type="STRING" id="1035707.SAMN05216552_10875"/>
<evidence type="ECO:0000313" key="2">
    <source>
        <dbReference type="Proteomes" id="UP000199391"/>
    </source>
</evidence>
<proteinExistence type="predicted"/>
<protein>
    <submittedName>
        <fullName evidence="1">Uncharacterized protein</fullName>
    </submittedName>
</protein>
<keyword evidence="2" id="KW-1185">Reference proteome</keyword>
<organism evidence="1 2">
    <name type="scientific">Pseudoduganella namucuonensis</name>
    <dbReference type="NCBI Taxonomy" id="1035707"/>
    <lineage>
        <taxon>Bacteria</taxon>
        <taxon>Pseudomonadati</taxon>
        <taxon>Pseudomonadota</taxon>
        <taxon>Betaproteobacteria</taxon>
        <taxon>Burkholderiales</taxon>
        <taxon>Oxalobacteraceae</taxon>
        <taxon>Telluria group</taxon>
        <taxon>Pseudoduganella</taxon>
    </lineage>
</organism>
<dbReference type="AlphaFoldDB" id="A0A1I7M7Y0"/>